<feature type="region of interest" description="Disordered" evidence="1">
    <location>
        <begin position="818"/>
        <end position="874"/>
    </location>
</feature>
<feature type="compositionally biased region" description="Low complexity" evidence="1">
    <location>
        <begin position="818"/>
        <end position="831"/>
    </location>
</feature>
<accession>A0A0R3UAU7</accession>
<feature type="compositionally biased region" description="Polar residues" evidence="1">
    <location>
        <begin position="730"/>
        <end position="741"/>
    </location>
</feature>
<feature type="compositionally biased region" description="Polar residues" evidence="1">
    <location>
        <begin position="108"/>
        <end position="119"/>
    </location>
</feature>
<evidence type="ECO:0000313" key="2">
    <source>
        <dbReference type="EMBL" id="VDD78043.1"/>
    </source>
</evidence>
<feature type="compositionally biased region" description="Low complexity" evidence="1">
    <location>
        <begin position="770"/>
        <end position="780"/>
    </location>
</feature>
<proteinExistence type="predicted"/>
<dbReference type="Proteomes" id="UP000267029">
    <property type="component" value="Unassembled WGS sequence"/>
</dbReference>
<feature type="compositionally biased region" description="Low complexity" evidence="1">
    <location>
        <begin position="451"/>
        <end position="460"/>
    </location>
</feature>
<feature type="compositionally biased region" description="Polar residues" evidence="1">
    <location>
        <begin position="832"/>
        <end position="874"/>
    </location>
</feature>
<feature type="compositionally biased region" description="Acidic residues" evidence="1">
    <location>
        <begin position="186"/>
        <end position="207"/>
    </location>
</feature>
<keyword evidence="3" id="KW-1185">Reference proteome</keyword>
<sequence length="874" mass="93056">MRTHASYSIITSQTKKSQLAAAAAAAVAAGSRLPLDAAVPTFGKKRRPNKKKSDLEEIYPDYLMQAFYGDSLLSAATSDTSSAGGMGGISGKRKRRRLSSTTSVTASNRTMSAASTDQYQPGEAPDLKRPIDVWGGCGQSLKIASPRSGFASPITGLASRQQLWTNESPFHASGAAATDLLEDDTLGDEDEYGEDEETVDSFDDEGREEVVNEVFNVPSGSVGVGGDLVEPHPPPSPVQKQKHQQQPQNRSVEPTVQMQTSLDDVNDYMLVDDFLNMAGNFANTSVGTQDAARPVAAPSGGAAHSSTTCSDAFNGPTTLKHRLAVPPAQGPLPLGAFTEQPHKRAEQVVSGADPKTEIELAPRPMPEVVYEQHPVQSRPMFAEDVQNIASPRPQDSQQTCQQQPVVVAAQLAPATPIQQPQSEPQVLPELSALDIESQLIEFETTGGGGSSASVGLASDGPTPPPPPTPQPATTPRTEPVLSQALSATPFSPSIEGQSMVAAYPPRGIMSQQQRPQLYLQQQQQQNYSGSMVDAGVPPPPPPYPGSRPPMAWRQSVPQRFPQFQSQAAYMAANQHQQHQQMQQRFQAAVYRGISPSIMSSAGPGAMSPKSRQSPFPVVYDQTPMASDSGMLPNQQLKTMLRQASRHSQSFTQPPRPSPHPMVQGQALPPPPTPTHSSASPQVVPQSPLPRMLNYAGDQRSSEADQSCMAMTPASHLSDGSGHPMEAPGSGPSSHVASQRPPSSAAVVEEQMPPTPMPQHYNVGLGGGVHGLSLPSSASLQQPPPSPLPPHTVGASTGDVERQKLREILAKKVNQKKIAAAAQQHQQQLQQQSVSGTPPTTSYQQHSLPPLPQQTSPHAAQPQPNVRNPTLTYSH</sequence>
<dbReference type="AlphaFoldDB" id="A0A0R3UAU7"/>
<dbReference type="EMBL" id="UXSR01001213">
    <property type="protein sequence ID" value="VDD78043.1"/>
    <property type="molecule type" value="Genomic_DNA"/>
</dbReference>
<gene>
    <name evidence="2" type="ORF">MCOS_LOCUS4046</name>
</gene>
<feature type="region of interest" description="Disordered" evidence="1">
    <location>
        <begin position="186"/>
        <end position="256"/>
    </location>
</feature>
<feature type="region of interest" description="Disordered" evidence="1">
    <location>
        <begin position="443"/>
        <end position="479"/>
    </location>
</feature>
<evidence type="ECO:0000313" key="3">
    <source>
        <dbReference type="Proteomes" id="UP000267029"/>
    </source>
</evidence>
<name>A0A0R3UAU7_MESCO</name>
<feature type="region of interest" description="Disordered" evidence="1">
    <location>
        <begin position="600"/>
        <end position="797"/>
    </location>
</feature>
<feature type="compositionally biased region" description="Low complexity" evidence="1">
    <location>
        <begin position="674"/>
        <end position="689"/>
    </location>
</feature>
<evidence type="ECO:0000256" key="1">
    <source>
        <dbReference type="SAM" id="MobiDB-lite"/>
    </source>
</evidence>
<reference evidence="2 3" key="1">
    <citation type="submission" date="2018-10" db="EMBL/GenBank/DDBJ databases">
        <authorList>
            <consortium name="Pathogen Informatics"/>
        </authorList>
    </citation>
    <scope>NUCLEOTIDE SEQUENCE [LARGE SCALE GENOMIC DNA]</scope>
</reference>
<dbReference type="OrthoDB" id="308383at2759"/>
<feature type="compositionally biased region" description="Pro residues" evidence="1">
    <location>
        <begin position="461"/>
        <end position="472"/>
    </location>
</feature>
<protein>
    <submittedName>
        <fullName evidence="2">Uncharacterized protein</fullName>
    </submittedName>
</protein>
<dbReference type="STRING" id="53468.A0A0R3UAU7"/>
<feature type="region of interest" description="Disordered" evidence="1">
    <location>
        <begin position="342"/>
        <end position="366"/>
    </location>
</feature>
<organism evidence="2 3">
    <name type="scientific">Mesocestoides corti</name>
    <name type="common">Flatworm</name>
    <dbReference type="NCBI Taxonomy" id="53468"/>
    <lineage>
        <taxon>Eukaryota</taxon>
        <taxon>Metazoa</taxon>
        <taxon>Spiralia</taxon>
        <taxon>Lophotrochozoa</taxon>
        <taxon>Platyhelminthes</taxon>
        <taxon>Cestoda</taxon>
        <taxon>Eucestoda</taxon>
        <taxon>Cyclophyllidea</taxon>
        <taxon>Mesocestoididae</taxon>
        <taxon>Mesocestoides</taxon>
    </lineage>
</organism>
<feature type="region of interest" description="Disordered" evidence="1">
    <location>
        <begin position="78"/>
        <end position="123"/>
    </location>
</feature>